<sequence>MKPPYHPRLPIAMILLLGLLCLLCAALHSKPAQAEPGSALPERVTMAQLLAISREQSPRFAALAQRREAAAAEVVAAGVLPNPRLSYGRNDLLTRQNTMYDGRVQQQVLLELPILIAGQRGARVEAAAKSELAAAAAIEAEFAELLREEWGLFVKQLADRRRSAVLQETADYLGHLAEIVSGRNRAGNASRYDLLRVELEHKALQTRLETVANDLAADAGRLGVLLGLPEWKPQAAGKLDYLNVSTDLERLWAEAAKLNPVLAAARLNESAADAGVERAERERWPVPTLQLGSAFTDHPYGNASYAGVSVELPIFDRGQGGMARANAEKRAATLARELSGASTRSELERAVDQLGKRRATRIKFENEVVGKLNGLKAMGEASYRLGKSSLLELLDASRSRTETQLTHLDLIQAEIEAELDVLKTAGLLTAAAAER</sequence>
<gene>
    <name evidence="3" type="ORF">A1507_09600</name>
</gene>
<comment type="similarity">
    <text evidence="1">Belongs to the outer membrane factor (OMF) (TC 1.B.17) family.</text>
</comment>
<feature type="signal peptide" evidence="2">
    <location>
        <begin position="1"/>
        <end position="34"/>
    </location>
</feature>
<dbReference type="GO" id="GO:0015562">
    <property type="term" value="F:efflux transmembrane transporter activity"/>
    <property type="evidence" value="ECO:0007669"/>
    <property type="project" value="InterPro"/>
</dbReference>
<evidence type="ECO:0008006" key="5">
    <source>
        <dbReference type="Google" id="ProtNLM"/>
    </source>
</evidence>
<name>A0A177NK61_9GAMM</name>
<evidence type="ECO:0000313" key="3">
    <source>
        <dbReference type="EMBL" id="OAI18387.1"/>
    </source>
</evidence>
<dbReference type="PANTHER" id="PTHR30203">
    <property type="entry name" value="OUTER MEMBRANE CATION EFFLUX PROTEIN"/>
    <property type="match status" value="1"/>
</dbReference>
<dbReference type="InterPro" id="IPR003423">
    <property type="entry name" value="OMP_efflux"/>
</dbReference>
<dbReference type="Gene3D" id="1.20.1600.10">
    <property type="entry name" value="Outer membrane efflux proteins (OEP)"/>
    <property type="match status" value="1"/>
</dbReference>
<evidence type="ECO:0000313" key="4">
    <source>
        <dbReference type="Proteomes" id="UP000077857"/>
    </source>
</evidence>
<evidence type="ECO:0000256" key="2">
    <source>
        <dbReference type="SAM" id="SignalP"/>
    </source>
</evidence>
<comment type="caution">
    <text evidence="3">The sequence shown here is derived from an EMBL/GenBank/DDBJ whole genome shotgun (WGS) entry which is preliminary data.</text>
</comment>
<dbReference type="SUPFAM" id="SSF56954">
    <property type="entry name" value="Outer membrane efflux proteins (OEP)"/>
    <property type="match status" value="1"/>
</dbReference>
<dbReference type="AlphaFoldDB" id="A0A177NK61"/>
<keyword evidence="2" id="KW-0732">Signal</keyword>
<protein>
    <recommendedName>
        <fullName evidence="5">Transporter</fullName>
    </recommendedName>
</protein>
<reference evidence="3 4" key="1">
    <citation type="submission" date="2016-03" db="EMBL/GenBank/DDBJ databases">
        <authorList>
            <person name="Ploux O."/>
        </authorList>
    </citation>
    <scope>NUCLEOTIDE SEQUENCE [LARGE SCALE GENOMIC DNA]</scope>
    <source>
        <strain evidence="3 4">R-45378</strain>
    </source>
</reference>
<dbReference type="Proteomes" id="UP000077857">
    <property type="component" value="Unassembled WGS sequence"/>
</dbReference>
<dbReference type="InterPro" id="IPR010131">
    <property type="entry name" value="MdtP/NodT-like"/>
</dbReference>
<dbReference type="RefSeq" id="WP_064039995.1">
    <property type="nucleotide sequence ID" value="NZ_LUUJ01000058.1"/>
</dbReference>
<accession>A0A177NK61</accession>
<feature type="chain" id="PRO_5008069230" description="Transporter" evidence="2">
    <location>
        <begin position="35"/>
        <end position="435"/>
    </location>
</feature>
<proteinExistence type="inferred from homology"/>
<dbReference type="Pfam" id="PF02321">
    <property type="entry name" value="OEP"/>
    <property type="match status" value="1"/>
</dbReference>
<evidence type="ECO:0000256" key="1">
    <source>
        <dbReference type="ARBA" id="ARBA00007613"/>
    </source>
</evidence>
<dbReference type="EMBL" id="LUUJ01000058">
    <property type="protein sequence ID" value="OAI18387.1"/>
    <property type="molecule type" value="Genomic_DNA"/>
</dbReference>
<dbReference type="PANTHER" id="PTHR30203:SF24">
    <property type="entry name" value="BLR4935 PROTEIN"/>
    <property type="match status" value="1"/>
</dbReference>
<dbReference type="OrthoDB" id="9772909at2"/>
<organism evidence="3 4">
    <name type="scientific">Methylomonas koyamae</name>
    <dbReference type="NCBI Taxonomy" id="702114"/>
    <lineage>
        <taxon>Bacteria</taxon>
        <taxon>Pseudomonadati</taxon>
        <taxon>Pseudomonadota</taxon>
        <taxon>Gammaproteobacteria</taxon>
        <taxon>Methylococcales</taxon>
        <taxon>Methylococcaceae</taxon>
        <taxon>Methylomonas</taxon>
    </lineage>
</organism>